<organism evidence="5 6">
    <name type="scientific">Candidatus Schekmanbacteria bacterium RBG_16_38_10</name>
    <dbReference type="NCBI Taxonomy" id="1817879"/>
    <lineage>
        <taxon>Bacteria</taxon>
        <taxon>Candidatus Schekmaniibacteriota</taxon>
    </lineage>
</organism>
<comment type="caution">
    <text evidence="5">The sequence shown here is derived from an EMBL/GenBank/DDBJ whole genome shotgun (WGS) entry which is preliminary data.</text>
</comment>
<dbReference type="Gene3D" id="2.40.10.220">
    <property type="entry name" value="predicted glycosyltransferase like domains"/>
    <property type="match status" value="1"/>
</dbReference>
<dbReference type="GO" id="GO:0035438">
    <property type="term" value="F:cyclic-di-GMP binding"/>
    <property type="evidence" value="ECO:0007669"/>
    <property type="project" value="InterPro"/>
</dbReference>
<accession>A0A1F7RUY4</accession>
<dbReference type="GO" id="GO:0000160">
    <property type="term" value="P:phosphorelay signal transduction system"/>
    <property type="evidence" value="ECO:0007669"/>
    <property type="project" value="UniProtKB-KW"/>
</dbReference>
<dbReference type="Pfam" id="PF07238">
    <property type="entry name" value="PilZ"/>
    <property type="match status" value="1"/>
</dbReference>
<reference evidence="5 6" key="1">
    <citation type="journal article" date="2016" name="Nat. Commun.">
        <title>Thousands of microbial genomes shed light on interconnected biogeochemical processes in an aquifer system.</title>
        <authorList>
            <person name="Anantharaman K."/>
            <person name="Brown C.T."/>
            <person name="Hug L.A."/>
            <person name="Sharon I."/>
            <person name="Castelle C.J."/>
            <person name="Probst A.J."/>
            <person name="Thomas B.C."/>
            <person name="Singh A."/>
            <person name="Wilkins M.J."/>
            <person name="Karaoz U."/>
            <person name="Brodie E.L."/>
            <person name="Williams K.H."/>
            <person name="Hubbard S.S."/>
            <person name="Banfield J.F."/>
        </authorList>
    </citation>
    <scope>NUCLEOTIDE SEQUENCE [LARGE SCALE GENOMIC DNA]</scope>
</reference>
<sequence length="243" mass="27676">MLFNSANLIIVDEENPSKGKELTNHLKKSGFNASFCPSCKQALNELKRTEVDLVITGIKSKEMDGLELLRRIKTLNSPADVIIYTEFGNVDNYLRATKLGAADFINKPIEYKEIITIAKKILNGKPGKTKITTTDRRKEPRFSVNDKAYILEKNKDKVKKSRTNIKLINLSLSGLFFEYHMPLEINKIIEIQPVFKGKKITISAKVRRSEERETEEPLYQTGAEFIKLSSNHQKVIGKYLEGI</sequence>
<protein>
    <recommendedName>
        <fullName evidence="4">Response regulatory domain-containing protein</fullName>
    </recommendedName>
</protein>
<dbReference type="PANTHER" id="PTHR44591">
    <property type="entry name" value="STRESS RESPONSE REGULATOR PROTEIN 1"/>
    <property type="match status" value="1"/>
</dbReference>
<dbReference type="PROSITE" id="PS50110">
    <property type="entry name" value="RESPONSE_REGULATORY"/>
    <property type="match status" value="1"/>
</dbReference>
<evidence type="ECO:0000259" key="4">
    <source>
        <dbReference type="PROSITE" id="PS50110"/>
    </source>
</evidence>
<comment type="caution">
    <text evidence="3">Lacks conserved residue(s) required for the propagation of feature annotation.</text>
</comment>
<feature type="domain" description="Response regulatory" evidence="4">
    <location>
        <begin position="8"/>
        <end position="122"/>
    </location>
</feature>
<proteinExistence type="predicted"/>
<dbReference type="Proteomes" id="UP000178797">
    <property type="component" value="Unassembled WGS sequence"/>
</dbReference>
<evidence type="ECO:0000313" key="5">
    <source>
        <dbReference type="EMBL" id="OGL44707.1"/>
    </source>
</evidence>
<dbReference type="EMBL" id="MGDE01000169">
    <property type="protein sequence ID" value="OGL44707.1"/>
    <property type="molecule type" value="Genomic_DNA"/>
</dbReference>
<dbReference type="Gene3D" id="3.40.50.2300">
    <property type="match status" value="1"/>
</dbReference>
<gene>
    <name evidence="5" type="ORF">A2W05_03475</name>
</gene>
<evidence type="ECO:0000256" key="1">
    <source>
        <dbReference type="ARBA" id="ARBA00022553"/>
    </source>
</evidence>
<evidence type="ECO:0000256" key="2">
    <source>
        <dbReference type="ARBA" id="ARBA00023012"/>
    </source>
</evidence>
<dbReference type="PANTHER" id="PTHR44591:SF14">
    <property type="entry name" value="PROTEIN PILG"/>
    <property type="match status" value="1"/>
</dbReference>
<dbReference type="Pfam" id="PF00072">
    <property type="entry name" value="Response_reg"/>
    <property type="match status" value="1"/>
</dbReference>
<dbReference type="InterPro" id="IPR050595">
    <property type="entry name" value="Bact_response_regulator"/>
</dbReference>
<dbReference type="InterPro" id="IPR009875">
    <property type="entry name" value="PilZ_domain"/>
</dbReference>
<evidence type="ECO:0000256" key="3">
    <source>
        <dbReference type="PROSITE-ProRule" id="PRU00169"/>
    </source>
</evidence>
<name>A0A1F7RUY4_9BACT</name>
<keyword evidence="1" id="KW-0597">Phosphoprotein</keyword>
<keyword evidence="2" id="KW-0902">Two-component regulatory system</keyword>
<dbReference type="InterPro" id="IPR011006">
    <property type="entry name" value="CheY-like_superfamily"/>
</dbReference>
<dbReference type="SUPFAM" id="SSF141371">
    <property type="entry name" value="PilZ domain-like"/>
    <property type="match status" value="1"/>
</dbReference>
<dbReference type="AlphaFoldDB" id="A0A1F7RUY4"/>
<dbReference type="SUPFAM" id="SSF52172">
    <property type="entry name" value="CheY-like"/>
    <property type="match status" value="1"/>
</dbReference>
<dbReference type="InterPro" id="IPR001789">
    <property type="entry name" value="Sig_transdc_resp-reg_receiver"/>
</dbReference>
<evidence type="ECO:0000313" key="6">
    <source>
        <dbReference type="Proteomes" id="UP000178797"/>
    </source>
</evidence>
<dbReference type="SMART" id="SM00448">
    <property type="entry name" value="REC"/>
    <property type="match status" value="1"/>
</dbReference>